<evidence type="ECO:0000256" key="1">
    <source>
        <dbReference type="ARBA" id="ARBA00006096"/>
    </source>
</evidence>
<sequence length="485" mass="48245">MALASVAAAGPWQSGQRTAERRAADRRDGIRRPGPPPGLALPSAAAPPVLTGLDAGTASSASDAATSAASGPDVPAPTTQGLADAIGPLFDDPALGRTRTGAVLDAGTGQLLYGHDQDTASAPASTTKIATATAALEALGPGHRIATRVLPGAGPGTIVLVGGGDPTLTASPTPPGADPDATPASLVTLAADTAKALRARRTTEVTLTYDTSLYTGPVLHPIGVNDNIAPVTALMADEGRTDPASTEDAPRQADPAACAAQTFATLLGRDGITVRGQVKPGTAPAGTHAPLAQVLSMPLSALVERMLTDSDNDIAEALARQAALGTETPVSFTGGAQAVREQLTRLHAPLTGTAFNDGSGLDRADRLTPDLLAHLLLDAASPAHPELRSVLSGLPVAGFTGTLADRFQSGEDDTAAAGGPPSSAAGLVRAKTGTLTGVNTLAGTVVDGDGRLLVFAFMTSGTTDPDAAQGALDRLASAVTGCGCR</sequence>
<evidence type="ECO:0000256" key="2">
    <source>
        <dbReference type="ARBA" id="ARBA00022801"/>
    </source>
</evidence>
<dbReference type="EC" id="3.4.16.4" evidence="4"/>
<feature type="compositionally biased region" description="Low complexity" evidence="3">
    <location>
        <begin position="40"/>
        <end position="71"/>
    </location>
</feature>
<reference evidence="4 5" key="1">
    <citation type="submission" date="2021-08" db="EMBL/GenBank/DDBJ databases">
        <title>Streptomyces sp. PTM05 isolated from lichen.</title>
        <authorList>
            <person name="Somphong A."/>
            <person name="Phongsopitanun W."/>
            <person name="Tanasupawat S."/>
        </authorList>
    </citation>
    <scope>NUCLEOTIDE SEQUENCE [LARGE SCALE GENOMIC DNA]</scope>
    <source>
        <strain evidence="4 5">Ptm05</strain>
    </source>
</reference>
<dbReference type="GO" id="GO:0009002">
    <property type="term" value="F:serine-type D-Ala-D-Ala carboxypeptidase activity"/>
    <property type="evidence" value="ECO:0007669"/>
    <property type="project" value="UniProtKB-EC"/>
</dbReference>
<dbReference type="PANTHER" id="PTHR30023">
    <property type="entry name" value="D-ALANYL-D-ALANINE CARBOXYPEPTIDASE"/>
    <property type="match status" value="1"/>
</dbReference>
<dbReference type="Proteomes" id="UP001198565">
    <property type="component" value="Unassembled WGS sequence"/>
</dbReference>
<dbReference type="Gene3D" id="3.40.710.10">
    <property type="entry name" value="DD-peptidase/beta-lactamase superfamily"/>
    <property type="match status" value="2"/>
</dbReference>
<dbReference type="EMBL" id="JAINVZ010000028">
    <property type="protein sequence ID" value="MBY8888754.1"/>
    <property type="molecule type" value="Genomic_DNA"/>
</dbReference>
<feature type="compositionally biased region" description="Basic and acidic residues" evidence="3">
    <location>
        <begin position="18"/>
        <end position="31"/>
    </location>
</feature>
<dbReference type="InterPro" id="IPR012338">
    <property type="entry name" value="Beta-lactam/transpept-like"/>
</dbReference>
<dbReference type="NCBIfam" id="TIGR00666">
    <property type="entry name" value="PBP4"/>
    <property type="match status" value="1"/>
</dbReference>
<proteinExistence type="inferred from homology"/>
<comment type="similarity">
    <text evidence="1">Belongs to the peptidase S13 family.</text>
</comment>
<dbReference type="PRINTS" id="PR00922">
    <property type="entry name" value="DADACBPTASE3"/>
</dbReference>
<evidence type="ECO:0000313" key="5">
    <source>
        <dbReference type="Proteomes" id="UP001198565"/>
    </source>
</evidence>
<dbReference type="Pfam" id="PF02113">
    <property type="entry name" value="Peptidase_S13"/>
    <property type="match status" value="2"/>
</dbReference>
<keyword evidence="4" id="KW-0121">Carboxypeptidase</keyword>
<evidence type="ECO:0000256" key="3">
    <source>
        <dbReference type="SAM" id="MobiDB-lite"/>
    </source>
</evidence>
<dbReference type="PANTHER" id="PTHR30023:SF0">
    <property type="entry name" value="PENICILLIN-SENSITIVE CARBOXYPEPTIDASE A"/>
    <property type="match status" value="1"/>
</dbReference>
<keyword evidence="2 4" id="KW-0378">Hydrolase</keyword>
<keyword evidence="5" id="KW-1185">Reference proteome</keyword>
<keyword evidence="4" id="KW-0645">Protease</keyword>
<dbReference type="InterPro" id="IPR000667">
    <property type="entry name" value="Peptidase_S13"/>
</dbReference>
<dbReference type="SUPFAM" id="SSF56601">
    <property type="entry name" value="beta-lactamase/transpeptidase-like"/>
    <property type="match status" value="1"/>
</dbReference>
<evidence type="ECO:0000313" key="4">
    <source>
        <dbReference type="EMBL" id="MBY8888754.1"/>
    </source>
</evidence>
<feature type="region of interest" description="Disordered" evidence="3">
    <location>
        <begin position="1"/>
        <end position="87"/>
    </location>
</feature>
<name>A0ABS7R1E3_9ACTN</name>
<organism evidence="4 5">
    <name type="scientific">Streptantibioticus parmotrematis</name>
    <dbReference type="NCBI Taxonomy" id="2873249"/>
    <lineage>
        <taxon>Bacteria</taxon>
        <taxon>Bacillati</taxon>
        <taxon>Actinomycetota</taxon>
        <taxon>Actinomycetes</taxon>
        <taxon>Kitasatosporales</taxon>
        <taxon>Streptomycetaceae</taxon>
        <taxon>Streptantibioticus</taxon>
    </lineage>
</organism>
<comment type="caution">
    <text evidence="4">The sequence shown here is derived from an EMBL/GenBank/DDBJ whole genome shotgun (WGS) entry which is preliminary data.</text>
</comment>
<protein>
    <submittedName>
        <fullName evidence="4">D-alanyl-D-alanine carboxypeptidase/D-alanyl-D-alanine-endopeptidase</fullName>
        <ecNumber evidence="4">3.4.16.4</ecNumber>
    </submittedName>
</protein>
<accession>A0ABS7R1E3</accession>
<gene>
    <name evidence="4" type="primary">dacB</name>
    <name evidence="4" type="ORF">K7472_28490</name>
</gene>